<name>A0ACB6QKR8_9PLEO</name>
<sequence length="205" mass="22743">MPSVGWCYHHLHYGVVHLRSGNHLDSSPKRFGGSAIKSSARASGAASAVSFIVIIFSFAIFIAAYIGIFTLRFWSKPSAPRRIARRKSSCLEACIHRYRTGGFGKFLLVLDGLGSIVVSNNIPNNYPFALHAQNSGRRAVRAPRITFVTFGFVAAITVGCCLRKHSANLTFNNFDAWDKIDVHLRLLGSGFGNEGCLKYRRQYWT</sequence>
<keyword evidence="2" id="KW-1185">Reference proteome</keyword>
<accession>A0ACB6QKR8</accession>
<dbReference type="EMBL" id="MU003520">
    <property type="protein sequence ID" value="KAF2467471.1"/>
    <property type="molecule type" value="Genomic_DNA"/>
</dbReference>
<comment type="caution">
    <text evidence="1">The sequence shown here is derived from an EMBL/GenBank/DDBJ whole genome shotgun (WGS) entry which is preliminary data.</text>
</comment>
<gene>
    <name evidence="1" type="ORF">BDR25DRAFT_358584</name>
</gene>
<evidence type="ECO:0000313" key="2">
    <source>
        <dbReference type="Proteomes" id="UP000799755"/>
    </source>
</evidence>
<protein>
    <submittedName>
        <fullName evidence="1">Uncharacterized protein</fullName>
    </submittedName>
</protein>
<dbReference type="Proteomes" id="UP000799755">
    <property type="component" value="Unassembled WGS sequence"/>
</dbReference>
<reference evidence="1" key="1">
    <citation type="journal article" date="2020" name="Stud. Mycol.">
        <title>101 Dothideomycetes genomes: a test case for predicting lifestyles and emergence of pathogens.</title>
        <authorList>
            <person name="Haridas S."/>
            <person name="Albert R."/>
            <person name="Binder M."/>
            <person name="Bloem J."/>
            <person name="Labutti K."/>
            <person name="Salamov A."/>
            <person name="Andreopoulos B."/>
            <person name="Baker S."/>
            <person name="Barry K."/>
            <person name="Bills G."/>
            <person name="Bluhm B."/>
            <person name="Cannon C."/>
            <person name="Castanera R."/>
            <person name="Culley D."/>
            <person name="Daum C."/>
            <person name="Ezra D."/>
            <person name="Gonzalez J."/>
            <person name="Henrissat B."/>
            <person name="Kuo A."/>
            <person name="Liang C."/>
            <person name="Lipzen A."/>
            <person name="Lutzoni F."/>
            <person name="Magnuson J."/>
            <person name="Mondo S."/>
            <person name="Nolan M."/>
            <person name="Ohm R."/>
            <person name="Pangilinan J."/>
            <person name="Park H.-J."/>
            <person name="Ramirez L."/>
            <person name="Alfaro M."/>
            <person name="Sun H."/>
            <person name="Tritt A."/>
            <person name="Yoshinaga Y."/>
            <person name="Zwiers L.-H."/>
            <person name="Turgeon B."/>
            <person name="Goodwin S."/>
            <person name="Spatafora J."/>
            <person name="Crous P."/>
            <person name="Grigoriev I."/>
        </authorList>
    </citation>
    <scope>NUCLEOTIDE SEQUENCE</scope>
    <source>
        <strain evidence="1">ATCC 200398</strain>
    </source>
</reference>
<evidence type="ECO:0000313" key="1">
    <source>
        <dbReference type="EMBL" id="KAF2467471.1"/>
    </source>
</evidence>
<proteinExistence type="predicted"/>
<organism evidence="1 2">
    <name type="scientific">Lindgomyces ingoldianus</name>
    <dbReference type="NCBI Taxonomy" id="673940"/>
    <lineage>
        <taxon>Eukaryota</taxon>
        <taxon>Fungi</taxon>
        <taxon>Dikarya</taxon>
        <taxon>Ascomycota</taxon>
        <taxon>Pezizomycotina</taxon>
        <taxon>Dothideomycetes</taxon>
        <taxon>Pleosporomycetidae</taxon>
        <taxon>Pleosporales</taxon>
        <taxon>Lindgomycetaceae</taxon>
        <taxon>Lindgomyces</taxon>
    </lineage>
</organism>